<dbReference type="InterPro" id="IPR000847">
    <property type="entry name" value="LysR_HTH_N"/>
</dbReference>
<name>A0ABW2QHS7_9BURK</name>
<dbReference type="RefSeq" id="WP_382222090.1">
    <property type="nucleotide sequence ID" value="NZ_JBHTCA010000005.1"/>
</dbReference>
<dbReference type="Pfam" id="PF03466">
    <property type="entry name" value="LysR_substrate"/>
    <property type="match status" value="1"/>
</dbReference>
<dbReference type="PANTHER" id="PTHR30419">
    <property type="entry name" value="HTH-TYPE TRANSCRIPTIONAL REGULATOR YBHD"/>
    <property type="match status" value="1"/>
</dbReference>
<reference evidence="7" key="1">
    <citation type="journal article" date="2019" name="Int. J. Syst. Evol. Microbiol.">
        <title>The Global Catalogue of Microorganisms (GCM) 10K type strain sequencing project: providing services to taxonomists for standard genome sequencing and annotation.</title>
        <authorList>
            <consortium name="The Broad Institute Genomics Platform"/>
            <consortium name="The Broad Institute Genome Sequencing Center for Infectious Disease"/>
            <person name="Wu L."/>
            <person name="Ma J."/>
        </authorList>
    </citation>
    <scope>NUCLEOTIDE SEQUENCE [LARGE SCALE GENOMIC DNA]</scope>
    <source>
        <strain evidence="7">CGMCC 1.12371</strain>
    </source>
</reference>
<dbReference type="Proteomes" id="UP001596501">
    <property type="component" value="Unassembled WGS sequence"/>
</dbReference>
<keyword evidence="4" id="KW-0804">Transcription</keyword>
<evidence type="ECO:0000313" key="6">
    <source>
        <dbReference type="EMBL" id="MFC7409000.1"/>
    </source>
</evidence>
<dbReference type="InterPro" id="IPR036390">
    <property type="entry name" value="WH_DNA-bd_sf"/>
</dbReference>
<dbReference type="PRINTS" id="PR00039">
    <property type="entry name" value="HTHLYSR"/>
</dbReference>
<sequence>MATPPPTSFPSPPSRPSAATLRQLRAFAAVAQDGSITRAAQRLHLTPSALSMLVSGLEGELGVRLFERTTRRLTLTDPGRELLPTVAAVFVQLDTAFDGLRQWSQRRDTRLAVAASPLLAATLVPSVMAGFRSQWPDVVLTLRDPPVHEIAALVRSGEVDLGVCTADAQATDLSATLLYRDRLMLACQASHPLAALPDVAWADLLGESLALVQRGSGLRPLVEQGFAELAGRLSPAYEVAQVGTAIGLVEAGLAVSVLPWYALASARAVGVCGVPLAAPVIERNIVALTAPERPLTEAGQAFLAHFRQHMASLATQPAAATPRRTRARSRG</sequence>
<keyword evidence="3" id="KW-0238">DNA-binding</keyword>
<protein>
    <submittedName>
        <fullName evidence="6">LysR family transcriptional regulator</fullName>
    </submittedName>
</protein>
<dbReference type="InterPro" id="IPR005119">
    <property type="entry name" value="LysR_subst-bd"/>
</dbReference>
<dbReference type="PROSITE" id="PS50931">
    <property type="entry name" value="HTH_LYSR"/>
    <property type="match status" value="1"/>
</dbReference>
<dbReference type="Gene3D" id="3.40.190.290">
    <property type="match status" value="1"/>
</dbReference>
<dbReference type="CDD" id="cd08440">
    <property type="entry name" value="PBP2_LTTR_like_4"/>
    <property type="match status" value="1"/>
</dbReference>
<evidence type="ECO:0000256" key="4">
    <source>
        <dbReference type="ARBA" id="ARBA00023163"/>
    </source>
</evidence>
<organism evidence="6 7">
    <name type="scientific">Hydrogenophaga atypica</name>
    <dbReference type="NCBI Taxonomy" id="249409"/>
    <lineage>
        <taxon>Bacteria</taxon>
        <taxon>Pseudomonadati</taxon>
        <taxon>Pseudomonadota</taxon>
        <taxon>Betaproteobacteria</taxon>
        <taxon>Burkholderiales</taxon>
        <taxon>Comamonadaceae</taxon>
        <taxon>Hydrogenophaga</taxon>
    </lineage>
</organism>
<dbReference type="Pfam" id="PF00126">
    <property type="entry name" value="HTH_1"/>
    <property type="match status" value="1"/>
</dbReference>
<comment type="caution">
    <text evidence="6">The sequence shown here is derived from an EMBL/GenBank/DDBJ whole genome shotgun (WGS) entry which is preliminary data.</text>
</comment>
<keyword evidence="2" id="KW-0805">Transcription regulation</keyword>
<dbReference type="Gene3D" id="1.10.10.10">
    <property type="entry name" value="Winged helix-like DNA-binding domain superfamily/Winged helix DNA-binding domain"/>
    <property type="match status" value="1"/>
</dbReference>
<dbReference type="InterPro" id="IPR036388">
    <property type="entry name" value="WH-like_DNA-bd_sf"/>
</dbReference>
<dbReference type="InterPro" id="IPR050950">
    <property type="entry name" value="HTH-type_LysR_regulators"/>
</dbReference>
<evidence type="ECO:0000256" key="3">
    <source>
        <dbReference type="ARBA" id="ARBA00023125"/>
    </source>
</evidence>
<dbReference type="SUPFAM" id="SSF46785">
    <property type="entry name" value="Winged helix' DNA-binding domain"/>
    <property type="match status" value="1"/>
</dbReference>
<dbReference type="PANTHER" id="PTHR30419:SF8">
    <property type="entry name" value="NITROGEN ASSIMILATION TRANSCRIPTIONAL ACTIVATOR-RELATED"/>
    <property type="match status" value="1"/>
</dbReference>
<dbReference type="SUPFAM" id="SSF53850">
    <property type="entry name" value="Periplasmic binding protein-like II"/>
    <property type="match status" value="1"/>
</dbReference>
<accession>A0ABW2QHS7</accession>
<evidence type="ECO:0000256" key="2">
    <source>
        <dbReference type="ARBA" id="ARBA00023015"/>
    </source>
</evidence>
<proteinExistence type="inferred from homology"/>
<keyword evidence="7" id="KW-1185">Reference proteome</keyword>
<evidence type="ECO:0000313" key="7">
    <source>
        <dbReference type="Proteomes" id="UP001596501"/>
    </source>
</evidence>
<feature type="domain" description="HTH lysR-type" evidence="5">
    <location>
        <begin position="20"/>
        <end position="76"/>
    </location>
</feature>
<comment type="similarity">
    <text evidence="1">Belongs to the LysR transcriptional regulatory family.</text>
</comment>
<evidence type="ECO:0000259" key="5">
    <source>
        <dbReference type="PROSITE" id="PS50931"/>
    </source>
</evidence>
<evidence type="ECO:0000256" key="1">
    <source>
        <dbReference type="ARBA" id="ARBA00009437"/>
    </source>
</evidence>
<dbReference type="EMBL" id="JBHTCA010000005">
    <property type="protein sequence ID" value="MFC7409000.1"/>
    <property type="molecule type" value="Genomic_DNA"/>
</dbReference>
<gene>
    <name evidence="6" type="ORF">ACFQPB_09020</name>
</gene>